<protein>
    <recommendedName>
        <fullName evidence="1">Putative phage metallopeptidase domain-containing protein</fullName>
    </recommendedName>
</protein>
<evidence type="ECO:0000313" key="3">
    <source>
        <dbReference type="Proteomes" id="UP000636888"/>
    </source>
</evidence>
<gene>
    <name evidence="2" type="ORF">JFN93_11825</name>
</gene>
<evidence type="ECO:0000313" key="2">
    <source>
        <dbReference type="EMBL" id="MBJ6725400.1"/>
    </source>
</evidence>
<dbReference type="RefSeq" id="WP_199384296.1">
    <property type="nucleotide sequence ID" value="NZ_JAEMHM010000009.1"/>
</dbReference>
<name>A0A8J7JLU7_9BACT</name>
<sequence>MTPLDLTFELERVIEDVTLRVPELNHIDPLKLLVCIAFGRTGGGGSYAKIHPLRFPGGTRSMTTRRGRKDYLCTMPTINHRGQEMLYVVYFLVPRFMELSLREKLVTIFHELYHVSPECDGDIRRFPGRNYAHGSSTKSYNMLMRQLVDRYLEILPDQSILHFLEGDMGTLRRRHPKIVARRLPAPRISVAPAK</sequence>
<keyword evidence="3" id="KW-1185">Reference proteome</keyword>
<dbReference type="EMBL" id="JAEMHM010000009">
    <property type="protein sequence ID" value="MBJ6725400.1"/>
    <property type="molecule type" value="Genomic_DNA"/>
</dbReference>
<proteinExistence type="predicted"/>
<evidence type="ECO:0000259" key="1">
    <source>
        <dbReference type="Pfam" id="PF18894"/>
    </source>
</evidence>
<accession>A0A8J7JLU7</accession>
<dbReference type="InterPro" id="IPR043998">
    <property type="entry name" value="Put_Metallopep"/>
</dbReference>
<dbReference type="Proteomes" id="UP000636888">
    <property type="component" value="Unassembled WGS sequence"/>
</dbReference>
<comment type="caution">
    <text evidence="2">The sequence shown here is derived from an EMBL/GenBank/DDBJ whole genome shotgun (WGS) entry which is preliminary data.</text>
</comment>
<reference evidence="2" key="1">
    <citation type="submission" date="2020-12" db="EMBL/GenBank/DDBJ databases">
        <title>Geomonas sp. Red875, isolated from river sediment.</title>
        <authorList>
            <person name="Xu Z."/>
            <person name="Zhang Z."/>
            <person name="Masuda Y."/>
            <person name="Itoh H."/>
            <person name="Senoo K."/>
        </authorList>
    </citation>
    <scope>NUCLEOTIDE SEQUENCE</scope>
    <source>
        <strain evidence="2">Red875</strain>
    </source>
</reference>
<feature type="domain" description="Putative phage metallopeptidase" evidence="1">
    <location>
        <begin position="9"/>
        <end position="118"/>
    </location>
</feature>
<dbReference type="Pfam" id="PF18894">
    <property type="entry name" value="PhageMetallopep"/>
    <property type="match status" value="1"/>
</dbReference>
<dbReference type="AlphaFoldDB" id="A0A8J7JLU7"/>
<organism evidence="2 3">
    <name type="scientific">Geomesophilobacter sediminis</name>
    <dbReference type="NCBI Taxonomy" id="2798584"/>
    <lineage>
        <taxon>Bacteria</taxon>
        <taxon>Pseudomonadati</taxon>
        <taxon>Thermodesulfobacteriota</taxon>
        <taxon>Desulfuromonadia</taxon>
        <taxon>Geobacterales</taxon>
        <taxon>Geobacteraceae</taxon>
        <taxon>Geomesophilobacter</taxon>
    </lineage>
</organism>